<evidence type="ECO:0000313" key="17">
    <source>
        <dbReference type="Proteomes" id="UP000007721"/>
    </source>
</evidence>
<dbReference type="PANTHER" id="PTHR13697">
    <property type="entry name" value="PHOSPHOFRUCTOKINASE"/>
    <property type="match status" value="1"/>
</dbReference>
<keyword evidence="7 14" id="KW-0479">Metal-binding</keyword>
<evidence type="ECO:0000256" key="14">
    <source>
        <dbReference type="HAMAP-Rule" id="MF_00339"/>
    </source>
</evidence>
<dbReference type="InterPro" id="IPR035966">
    <property type="entry name" value="PKF_sf"/>
</dbReference>
<feature type="binding site" evidence="14">
    <location>
        <position position="11"/>
    </location>
    <ligand>
        <name>ATP</name>
        <dbReference type="ChEBI" id="CHEBI:30616"/>
    </ligand>
</feature>
<dbReference type="GO" id="GO:0042802">
    <property type="term" value="F:identical protein binding"/>
    <property type="evidence" value="ECO:0007669"/>
    <property type="project" value="TreeGrafter"/>
</dbReference>
<feature type="active site" description="Proton acceptor" evidence="14">
    <location>
        <position position="127"/>
    </location>
</feature>
<evidence type="ECO:0000313" key="16">
    <source>
        <dbReference type="EMBL" id="ACM22097.1"/>
    </source>
</evidence>
<dbReference type="Pfam" id="PF00365">
    <property type="entry name" value="PFK"/>
    <property type="match status" value="1"/>
</dbReference>
<evidence type="ECO:0000256" key="3">
    <source>
        <dbReference type="ARBA" id="ARBA00004679"/>
    </source>
</evidence>
<comment type="caution">
    <text evidence="14">Lacks conserved residue(s) required for the propagation of feature annotation.</text>
</comment>
<keyword evidence="6 14" id="KW-0808">Transferase</keyword>
<keyword evidence="11 14" id="KW-0460">Magnesium</keyword>
<evidence type="ECO:0000256" key="2">
    <source>
        <dbReference type="ARBA" id="ARBA00004496"/>
    </source>
</evidence>
<comment type="function">
    <text evidence="14">Catalyzes the phosphorylation of D-fructose 6-phosphate to fructose 1,6-bisphosphate by ATP, the first committing step of glycolysis.</text>
</comment>
<gene>
    <name evidence="14" type="primary">pfkA</name>
    <name evidence="16" type="synonym">pfk-3</name>
    <name evidence="16" type="ordered locus">Geob_3759</name>
</gene>
<evidence type="ECO:0000256" key="10">
    <source>
        <dbReference type="ARBA" id="ARBA00022840"/>
    </source>
</evidence>
<evidence type="ECO:0000256" key="4">
    <source>
        <dbReference type="ARBA" id="ARBA00022490"/>
    </source>
</evidence>
<feature type="domain" description="Phosphofructokinase" evidence="15">
    <location>
        <begin position="3"/>
        <end position="278"/>
    </location>
</feature>
<feature type="binding site" evidence="14">
    <location>
        <begin position="102"/>
        <end position="105"/>
    </location>
    <ligand>
        <name>ATP</name>
        <dbReference type="ChEBI" id="CHEBI:30616"/>
    </ligand>
</feature>
<dbReference type="GO" id="GO:0005524">
    <property type="term" value="F:ATP binding"/>
    <property type="evidence" value="ECO:0007669"/>
    <property type="project" value="UniProtKB-KW"/>
</dbReference>
<dbReference type="Gene3D" id="3.40.50.460">
    <property type="entry name" value="Phosphofructokinase domain"/>
    <property type="match status" value="1"/>
</dbReference>
<comment type="catalytic activity">
    <reaction evidence="13 14">
        <text>beta-D-fructose 6-phosphate + ATP = beta-D-fructose 1,6-bisphosphate + ADP + H(+)</text>
        <dbReference type="Rhea" id="RHEA:16109"/>
        <dbReference type="ChEBI" id="CHEBI:15378"/>
        <dbReference type="ChEBI" id="CHEBI:30616"/>
        <dbReference type="ChEBI" id="CHEBI:32966"/>
        <dbReference type="ChEBI" id="CHEBI:57634"/>
        <dbReference type="ChEBI" id="CHEBI:456216"/>
        <dbReference type="EC" id="2.7.1.11"/>
    </reaction>
</comment>
<dbReference type="PIRSF" id="PIRSF000532">
    <property type="entry name" value="ATP_PFK_prok"/>
    <property type="match status" value="1"/>
</dbReference>
<comment type="subunit">
    <text evidence="14">Homotetramer.</text>
</comment>
<dbReference type="InterPro" id="IPR012003">
    <property type="entry name" value="ATP_PFK_prok-type"/>
</dbReference>
<organism evidence="16 17">
    <name type="scientific">Geotalea daltonii (strain DSM 22248 / JCM 15807 / FRC-32)</name>
    <name type="common">Geobacter daltonii</name>
    <dbReference type="NCBI Taxonomy" id="316067"/>
    <lineage>
        <taxon>Bacteria</taxon>
        <taxon>Pseudomonadati</taxon>
        <taxon>Thermodesulfobacteriota</taxon>
        <taxon>Desulfuromonadia</taxon>
        <taxon>Geobacterales</taxon>
        <taxon>Geobacteraceae</taxon>
        <taxon>Geotalea</taxon>
    </lineage>
</organism>
<dbReference type="GO" id="GO:0016208">
    <property type="term" value="F:AMP binding"/>
    <property type="evidence" value="ECO:0007669"/>
    <property type="project" value="TreeGrafter"/>
</dbReference>
<dbReference type="GO" id="GO:0070095">
    <property type="term" value="F:fructose-6-phosphate binding"/>
    <property type="evidence" value="ECO:0007669"/>
    <property type="project" value="TreeGrafter"/>
</dbReference>
<dbReference type="PRINTS" id="PR00476">
    <property type="entry name" value="PHFRCTKINASE"/>
</dbReference>
<feature type="binding site" description="in other chain" evidence="14">
    <location>
        <begin position="185"/>
        <end position="187"/>
    </location>
    <ligand>
        <name>ADP</name>
        <dbReference type="ChEBI" id="CHEBI:456216"/>
        <note>allosteric activator; ligand shared between dimeric partners</note>
    </ligand>
</feature>
<feature type="binding site" evidence="14">
    <location>
        <position position="247"/>
    </location>
    <ligand>
        <name>substrate</name>
        <note>ligand shared between dimeric partners</note>
    </ligand>
</feature>
<comment type="activity regulation">
    <text evidence="14">Allosterically activated by ADP and other diphosphonucleosides, and allosterically inhibited by phosphoenolpyruvate.</text>
</comment>
<feature type="binding site" description="in other chain" evidence="14">
    <location>
        <position position="154"/>
    </location>
    <ligand>
        <name>ADP</name>
        <dbReference type="ChEBI" id="CHEBI:456216"/>
        <note>allosteric activator; ligand shared between dimeric partners</note>
    </ligand>
</feature>
<evidence type="ECO:0000256" key="12">
    <source>
        <dbReference type="ARBA" id="ARBA00023152"/>
    </source>
</evidence>
<keyword evidence="12 14" id="KW-0324">Glycolysis</keyword>
<dbReference type="KEGG" id="geo:Geob_3759"/>
<dbReference type="InterPro" id="IPR022953">
    <property type="entry name" value="ATP_PFK"/>
</dbReference>
<keyword evidence="10 14" id="KW-0067">ATP-binding</keyword>
<feature type="binding site" evidence="14">
    <location>
        <position position="162"/>
    </location>
    <ligand>
        <name>substrate</name>
        <note>ligand shared between dimeric partners</note>
    </ligand>
</feature>
<feature type="binding site" evidence="14">
    <location>
        <begin position="21"/>
        <end position="25"/>
    </location>
    <ligand>
        <name>ADP</name>
        <dbReference type="ChEBI" id="CHEBI:456216"/>
        <note>allosteric activator; ligand shared between dimeric partners</note>
    </ligand>
</feature>
<feature type="binding site" evidence="14">
    <location>
        <begin position="72"/>
        <end position="73"/>
    </location>
    <ligand>
        <name>ATP</name>
        <dbReference type="ChEBI" id="CHEBI:30616"/>
    </ligand>
</feature>
<keyword evidence="4 14" id="KW-0963">Cytoplasm</keyword>
<evidence type="ECO:0000256" key="13">
    <source>
        <dbReference type="ARBA" id="ARBA00048070"/>
    </source>
</evidence>
<feature type="binding site" description="in other chain" evidence="14">
    <location>
        <begin position="253"/>
        <end position="256"/>
    </location>
    <ligand>
        <name>substrate</name>
        <note>ligand shared between dimeric partners</note>
    </ligand>
</feature>
<evidence type="ECO:0000256" key="11">
    <source>
        <dbReference type="ARBA" id="ARBA00022842"/>
    </source>
</evidence>
<dbReference type="InterPro" id="IPR012828">
    <property type="entry name" value="PFKA_ATP_prok"/>
</dbReference>
<keyword evidence="8 14" id="KW-0547">Nucleotide-binding</keyword>
<dbReference type="PROSITE" id="PS00433">
    <property type="entry name" value="PHOSPHOFRUCTOKINASE"/>
    <property type="match status" value="1"/>
</dbReference>
<dbReference type="EC" id="2.7.1.11" evidence="14"/>
<sequence length="323" mass="34089">MKRIAVLTSGGDAPGMNAAIRAIVRTGLDKGWEMFGVHNGYAGLISGEIMPLGARDVGGIIQKGGTMLGSARCREFETEEGRRKALTQMEQQGIGGLIVIGGNGSQTGAYELSRMGFPVVGVASTIDNDLYGSDITIGVQTAMDVALEAIDRLKVTASSHHRAFLLEVMGRKCGYLALMAGIAGGAEAIMIPEQKTDPEVVAADLRAAYDNGKAHAIIVVAEGAQNNADGMAQYFQIHRERLGFELRVTKLGHVQRGGSPGSFDRILGTQLGAAATESLEKGNKGVLMGMIKGEITATPLDVVVENKKDLDLRLLELAKVLAK</sequence>
<evidence type="ECO:0000259" key="15">
    <source>
        <dbReference type="Pfam" id="PF00365"/>
    </source>
</evidence>
<dbReference type="STRING" id="316067.Geob_3759"/>
<dbReference type="GO" id="GO:0005945">
    <property type="term" value="C:6-phosphofructokinase complex"/>
    <property type="evidence" value="ECO:0007669"/>
    <property type="project" value="TreeGrafter"/>
</dbReference>
<comment type="cofactor">
    <cofactor evidence="1 14">
        <name>Mg(2+)</name>
        <dbReference type="ChEBI" id="CHEBI:18420"/>
    </cofactor>
</comment>
<comment type="pathway">
    <text evidence="3 14">Carbohydrate degradation; glycolysis; D-glyceraldehyde 3-phosphate and glycerone phosphate from D-glucose: step 3/4.</text>
</comment>
<evidence type="ECO:0000256" key="1">
    <source>
        <dbReference type="ARBA" id="ARBA00001946"/>
    </source>
</evidence>
<keyword evidence="17" id="KW-1185">Reference proteome</keyword>
<keyword evidence="9 14" id="KW-0418">Kinase</keyword>
<evidence type="ECO:0000256" key="9">
    <source>
        <dbReference type="ARBA" id="ARBA00022777"/>
    </source>
</evidence>
<dbReference type="FunFam" id="3.40.50.450:FF:000001">
    <property type="entry name" value="ATP-dependent 6-phosphofructokinase"/>
    <property type="match status" value="1"/>
</dbReference>
<dbReference type="GO" id="GO:0048029">
    <property type="term" value="F:monosaccharide binding"/>
    <property type="evidence" value="ECO:0007669"/>
    <property type="project" value="TreeGrafter"/>
</dbReference>
<dbReference type="GO" id="GO:0003872">
    <property type="term" value="F:6-phosphofructokinase activity"/>
    <property type="evidence" value="ECO:0007669"/>
    <property type="project" value="UniProtKB-UniRule"/>
</dbReference>
<evidence type="ECO:0000256" key="7">
    <source>
        <dbReference type="ARBA" id="ARBA00022723"/>
    </source>
</evidence>
<dbReference type="GO" id="GO:0046872">
    <property type="term" value="F:metal ion binding"/>
    <property type="evidence" value="ECO:0007669"/>
    <property type="project" value="UniProtKB-KW"/>
</dbReference>
<feature type="binding site" description="in other chain" evidence="14">
    <location>
        <begin position="169"/>
        <end position="171"/>
    </location>
    <ligand>
        <name>substrate</name>
        <note>ligand shared between dimeric partners</note>
    </ligand>
</feature>
<keyword evidence="5 14" id="KW-0021">Allosteric enzyme</keyword>
<dbReference type="FunFam" id="3.40.50.460:FF:000002">
    <property type="entry name" value="ATP-dependent 6-phosphofructokinase"/>
    <property type="match status" value="1"/>
</dbReference>
<dbReference type="eggNOG" id="COG0205">
    <property type="taxonomic scope" value="Bacteria"/>
</dbReference>
<dbReference type="SUPFAM" id="SSF53784">
    <property type="entry name" value="Phosphofructokinase"/>
    <property type="match status" value="1"/>
</dbReference>
<dbReference type="NCBIfam" id="NF002872">
    <property type="entry name" value="PRK03202.1"/>
    <property type="match status" value="1"/>
</dbReference>
<dbReference type="RefSeq" id="WP_012648823.1">
    <property type="nucleotide sequence ID" value="NC_011979.1"/>
</dbReference>
<feature type="binding site" evidence="14">
    <location>
        <position position="103"/>
    </location>
    <ligand>
        <name>Mg(2+)</name>
        <dbReference type="ChEBI" id="CHEBI:18420"/>
        <note>catalytic</note>
    </ligand>
</feature>
<dbReference type="HAMAP" id="MF_00339">
    <property type="entry name" value="Phosphofructokinase_I_B1"/>
    <property type="match status" value="1"/>
</dbReference>
<feature type="binding site" description="in other chain" evidence="14">
    <location>
        <position position="222"/>
    </location>
    <ligand>
        <name>substrate</name>
        <note>ligand shared between dimeric partners</note>
    </ligand>
</feature>
<feature type="binding site" description="in other chain" evidence="14">
    <location>
        <begin position="125"/>
        <end position="127"/>
    </location>
    <ligand>
        <name>substrate</name>
        <note>ligand shared between dimeric partners</note>
    </ligand>
</feature>
<name>B9M7J1_GEODF</name>
<dbReference type="GO" id="GO:0030388">
    <property type="term" value="P:fructose 1,6-bisphosphate metabolic process"/>
    <property type="evidence" value="ECO:0007669"/>
    <property type="project" value="TreeGrafter"/>
</dbReference>
<dbReference type="InterPro" id="IPR000023">
    <property type="entry name" value="Phosphofructokinase_dom"/>
</dbReference>
<dbReference type="HOGENOM" id="CLU_020655_0_1_7"/>
<accession>B9M7J1</accession>
<dbReference type="UniPathway" id="UPA00109">
    <property type="reaction ID" value="UER00182"/>
</dbReference>
<dbReference type="GO" id="GO:0006002">
    <property type="term" value="P:fructose 6-phosphate metabolic process"/>
    <property type="evidence" value="ECO:0007669"/>
    <property type="project" value="InterPro"/>
</dbReference>
<dbReference type="GO" id="GO:0061621">
    <property type="term" value="P:canonical glycolysis"/>
    <property type="evidence" value="ECO:0007669"/>
    <property type="project" value="TreeGrafter"/>
</dbReference>
<evidence type="ECO:0000256" key="6">
    <source>
        <dbReference type="ARBA" id="ARBA00022679"/>
    </source>
</evidence>
<feature type="binding site" description="in other chain" evidence="14">
    <location>
        <begin position="213"/>
        <end position="215"/>
    </location>
    <ligand>
        <name>ADP</name>
        <dbReference type="ChEBI" id="CHEBI:456216"/>
        <note>allosteric activator; ligand shared between dimeric partners</note>
    </ligand>
</feature>
<reference evidence="16 17" key="1">
    <citation type="submission" date="2009-01" db="EMBL/GenBank/DDBJ databases">
        <title>Complete sequence of Geobacter sp. FRC-32.</title>
        <authorList>
            <consortium name="US DOE Joint Genome Institute"/>
            <person name="Lucas S."/>
            <person name="Copeland A."/>
            <person name="Lapidus A."/>
            <person name="Glavina del Rio T."/>
            <person name="Dalin E."/>
            <person name="Tice H."/>
            <person name="Bruce D."/>
            <person name="Goodwin L."/>
            <person name="Pitluck S."/>
            <person name="Saunders E."/>
            <person name="Brettin T."/>
            <person name="Detter J.C."/>
            <person name="Han C."/>
            <person name="Larimer F."/>
            <person name="Land M."/>
            <person name="Hauser L."/>
            <person name="Kyrpides N."/>
            <person name="Ovchinnikova G."/>
            <person name="Kostka J."/>
            <person name="Richardson P."/>
        </authorList>
    </citation>
    <scope>NUCLEOTIDE SEQUENCE [LARGE SCALE GENOMIC DNA]</scope>
    <source>
        <strain evidence="17">DSM 22248 / JCM 15807 / FRC-32</strain>
    </source>
</reference>
<dbReference type="Proteomes" id="UP000007721">
    <property type="component" value="Chromosome"/>
</dbReference>
<dbReference type="OrthoDB" id="9802503at2"/>
<evidence type="ECO:0000256" key="5">
    <source>
        <dbReference type="ARBA" id="ARBA00022533"/>
    </source>
</evidence>
<dbReference type="AlphaFoldDB" id="B9M7J1"/>
<evidence type="ECO:0000256" key="8">
    <source>
        <dbReference type="ARBA" id="ARBA00022741"/>
    </source>
</evidence>
<dbReference type="PANTHER" id="PTHR13697:SF4">
    <property type="entry name" value="ATP-DEPENDENT 6-PHOSPHOFRUCTOKINASE"/>
    <property type="match status" value="1"/>
</dbReference>
<dbReference type="Gene3D" id="3.40.50.450">
    <property type="match status" value="1"/>
</dbReference>
<protein>
    <recommendedName>
        <fullName evidence="14">ATP-dependent 6-phosphofructokinase</fullName>
        <shortName evidence="14">ATP-PFK</shortName>
        <shortName evidence="14">Phosphofructokinase</shortName>
        <ecNumber evidence="14">2.7.1.11</ecNumber>
    </recommendedName>
    <alternativeName>
        <fullName evidence="14">Phosphohexokinase</fullName>
    </alternativeName>
</protein>
<comment type="similarity">
    <text evidence="14">Belongs to the phosphofructokinase type A (PFKA) family. ATP-dependent PFK group I subfamily. Prokaryotic clade 'B1' sub-subfamily.</text>
</comment>
<proteinExistence type="inferred from homology"/>
<comment type="subcellular location">
    <subcellularLocation>
        <location evidence="2 14">Cytoplasm</location>
    </subcellularLocation>
</comment>
<dbReference type="EMBL" id="CP001390">
    <property type="protein sequence ID" value="ACM22097.1"/>
    <property type="molecule type" value="Genomic_DNA"/>
</dbReference>
<dbReference type="InterPro" id="IPR015912">
    <property type="entry name" value="Phosphofructokinase_CS"/>
</dbReference>